<comment type="caution">
    <text evidence="2">The sequence shown here is derived from an EMBL/GenBank/DDBJ whole genome shotgun (WGS) entry which is preliminary data.</text>
</comment>
<dbReference type="SUPFAM" id="SSF53067">
    <property type="entry name" value="Actin-like ATPase domain"/>
    <property type="match status" value="2"/>
</dbReference>
<protein>
    <recommendedName>
        <fullName evidence="1">ATPase BadF/BadG/BcrA/BcrD type domain-containing protein</fullName>
    </recommendedName>
</protein>
<dbReference type="InterPro" id="IPR002731">
    <property type="entry name" value="ATPase_BadF"/>
</dbReference>
<evidence type="ECO:0000259" key="1">
    <source>
        <dbReference type="Pfam" id="PF01869"/>
    </source>
</evidence>
<dbReference type="InParanoid" id="A0A5R8QA68"/>
<dbReference type="OrthoDB" id="9772633at2"/>
<dbReference type="Gene3D" id="3.30.420.40">
    <property type="match status" value="2"/>
</dbReference>
<proteinExistence type="predicted"/>
<name>A0A5R8QA68_9FIRM</name>
<keyword evidence="3" id="KW-1185">Reference proteome</keyword>
<dbReference type="Proteomes" id="UP000306912">
    <property type="component" value="Unassembled WGS sequence"/>
</dbReference>
<dbReference type="InterPro" id="IPR043129">
    <property type="entry name" value="ATPase_NBD"/>
</dbReference>
<organism evidence="2 3">
    <name type="scientific">Culicoidibacter larvae</name>
    <dbReference type="NCBI Taxonomy" id="2579976"/>
    <lineage>
        <taxon>Bacteria</taxon>
        <taxon>Bacillati</taxon>
        <taxon>Bacillota</taxon>
        <taxon>Culicoidibacteria</taxon>
        <taxon>Culicoidibacterales</taxon>
        <taxon>Culicoidibacteraceae</taxon>
        <taxon>Culicoidibacter</taxon>
    </lineage>
</organism>
<dbReference type="PANTHER" id="PTHR43190">
    <property type="entry name" value="N-ACETYL-D-GLUCOSAMINE KINASE"/>
    <property type="match status" value="1"/>
</dbReference>
<dbReference type="PANTHER" id="PTHR43190:SF3">
    <property type="entry name" value="N-ACETYL-D-GLUCOSAMINE KINASE"/>
    <property type="match status" value="1"/>
</dbReference>
<evidence type="ECO:0000313" key="3">
    <source>
        <dbReference type="Proteomes" id="UP000306912"/>
    </source>
</evidence>
<dbReference type="RefSeq" id="WP_138191411.1">
    <property type="nucleotide sequence ID" value="NZ_VBWP01000007.1"/>
</dbReference>
<dbReference type="InterPro" id="IPR052519">
    <property type="entry name" value="Euk-type_GlcNAc_Kinase"/>
</dbReference>
<dbReference type="Pfam" id="PF01869">
    <property type="entry name" value="BcrAD_BadFG"/>
    <property type="match status" value="1"/>
</dbReference>
<dbReference type="EMBL" id="VBWP01000007">
    <property type="protein sequence ID" value="TLG72757.1"/>
    <property type="molecule type" value="Genomic_DNA"/>
</dbReference>
<reference evidence="2 3" key="1">
    <citation type="submission" date="2019-05" db="EMBL/GenBank/DDBJ databases">
        <title>Culicoidintestinum kansasii gen. nov., sp. nov. from the gastrointestinal tract of the biting midge, Culicoides sonorensis.</title>
        <authorList>
            <person name="Neupane S."/>
            <person name="Ghosh A."/>
            <person name="Gunther S."/>
            <person name="Martin K."/>
            <person name="Zurek L."/>
        </authorList>
    </citation>
    <scope>NUCLEOTIDE SEQUENCE [LARGE SCALE GENOMIC DNA]</scope>
    <source>
        <strain evidence="2 3">CS-1</strain>
    </source>
</reference>
<dbReference type="CDD" id="cd24007">
    <property type="entry name" value="ASKHA_NBD_eukNAGK-like"/>
    <property type="match status" value="1"/>
</dbReference>
<sequence length="290" mass="31187">MRVAVGIDVGGTKTHVGIYDEQGNKLHDFVGLGTNLANDKEVAIQIVYEATGSALSALGEIEVAKIVIGMAGVLNHPLLPSLIETMEAAYRTKVAVYNDVVFAHKAIFQNQPGLLLSAGTGSIAVVRAASEYRIIGGYGHLFGDESSGYDIAKRGLMHAMHQADRGQNDVLSSALLEALGTETIRAAVPKLYKQNKAETAALAKIVAELAEQGDVVAQTILSDSADAFADQVIVALQEFGIQPQCYAFWGSVLQNNLYMQDRIRRQLEHAFTCSEVSSQHIDITQAVIFE</sequence>
<gene>
    <name evidence="2" type="ORF">FEZ08_08630</name>
</gene>
<evidence type="ECO:0000313" key="2">
    <source>
        <dbReference type="EMBL" id="TLG72757.1"/>
    </source>
</evidence>
<accession>A0A5R8QA68</accession>
<feature type="domain" description="ATPase BadF/BadG/BcrA/BcrD type" evidence="1">
    <location>
        <begin position="5"/>
        <end position="264"/>
    </location>
</feature>
<dbReference type="AlphaFoldDB" id="A0A5R8QA68"/>